<dbReference type="EMBL" id="MU167208">
    <property type="protein sequence ID" value="KAG0152451.1"/>
    <property type="molecule type" value="Genomic_DNA"/>
</dbReference>
<dbReference type="AlphaFoldDB" id="A0A9P6TH48"/>
<keyword evidence="4" id="KW-1185">Reference proteome</keyword>
<feature type="compositionally biased region" description="Polar residues" evidence="2">
    <location>
        <begin position="238"/>
        <end position="257"/>
    </location>
</feature>
<keyword evidence="1" id="KW-0175">Coiled coil</keyword>
<evidence type="ECO:0000256" key="2">
    <source>
        <dbReference type="SAM" id="MobiDB-lite"/>
    </source>
</evidence>
<feature type="region of interest" description="Disordered" evidence="2">
    <location>
        <begin position="353"/>
        <end position="400"/>
    </location>
</feature>
<feature type="region of interest" description="Disordered" evidence="2">
    <location>
        <begin position="478"/>
        <end position="532"/>
    </location>
</feature>
<evidence type="ECO:0000256" key="1">
    <source>
        <dbReference type="SAM" id="Coils"/>
    </source>
</evidence>
<feature type="compositionally biased region" description="Polar residues" evidence="2">
    <location>
        <begin position="180"/>
        <end position="198"/>
    </location>
</feature>
<proteinExistence type="predicted"/>
<feature type="compositionally biased region" description="Basic residues" evidence="2">
    <location>
        <begin position="147"/>
        <end position="156"/>
    </location>
</feature>
<feature type="region of interest" description="Disordered" evidence="2">
    <location>
        <begin position="236"/>
        <end position="257"/>
    </location>
</feature>
<name>A0A9P6TH48_9BASI</name>
<evidence type="ECO:0000313" key="4">
    <source>
        <dbReference type="Proteomes" id="UP000886653"/>
    </source>
</evidence>
<organism evidence="3 4">
    <name type="scientific">Cronartium quercuum f. sp. fusiforme G11</name>
    <dbReference type="NCBI Taxonomy" id="708437"/>
    <lineage>
        <taxon>Eukaryota</taxon>
        <taxon>Fungi</taxon>
        <taxon>Dikarya</taxon>
        <taxon>Basidiomycota</taxon>
        <taxon>Pucciniomycotina</taxon>
        <taxon>Pucciniomycetes</taxon>
        <taxon>Pucciniales</taxon>
        <taxon>Coleosporiaceae</taxon>
        <taxon>Cronartium</taxon>
    </lineage>
</organism>
<dbReference type="Proteomes" id="UP000886653">
    <property type="component" value="Unassembled WGS sequence"/>
</dbReference>
<feature type="compositionally biased region" description="Polar residues" evidence="2">
    <location>
        <begin position="353"/>
        <end position="366"/>
    </location>
</feature>
<sequence>MDHNPSALRSFIKSKLSAFQNDHHPTKPIKTHTSSTHDEMVPTSHPHYSHPDQWVMFDKTPSMLALATYEHANLKSNTSSRPKFTNSRLSSKPGRPKMLNLEHIPPPLQFSTSKSRNNRSPTTPITPSPTDQRQLDALVSLTPSLSHQHHHPHGQRPHSQLATSKTPKVPSAHDSGFIRPQTSTAALPPTRNYSTVSQRPGYPSLLSAPSHASTIRRALAPTINITNTSLIIDHDTTTSENKSSQLSGQRHTSCRTSFSNNPSNPCYPFFNPNTPPYAALPPVPPMPNLPGPTSNQPTRSKTADLAEARNIILGLQLQVDDLKKQQQLYPPPPQSAQCLTKIMVKAQSLQAFDSRPENSSLNTSDKSLFPTIEPTTKESASPRIPYRRLRRTSSVPSHDLKPVFLSPELGASTSTQSSFASVNTNLTNSLNASMTSSPMETKSVTLREEERSVRSELVNRLTSNPSLIELVISPKVEAKQADPQAPESGRVSQHLRSLNSLDSSDESEPSPTWACPEFPDVPCSTSSRNQFGLSITPRAEMRRGETNETHKIELALLATNHATELENATKKFKREKEALLDQLAAAQQELRSERQRVQDLELENARAEERENKMARELKRAVVELRSASKLITSHLSAPGKAKRMSSGQFGTRLGIPGASTGPGLGIFFSYQGESKGHKEAGHMRHESELEKRRPTSEESRLVAAKEAEGSMQEELERGISEAVGGGGEAKKEVDELIRLIRKRVSLYASPPERSM</sequence>
<feature type="region of interest" description="Disordered" evidence="2">
    <location>
        <begin position="676"/>
        <end position="714"/>
    </location>
</feature>
<gene>
    <name evidence="3" type="ORF">CROQUDRAFT_649854</name>
</gene>
<feature type="coiled-coil region" evidence="1">
    <location>
        <begin position="562"/>
        <end position="624"/>
    </location>
</feature>
<feature type="region of interest" description="Disordered" evidence="2">
    <location>
        <begin position="17"/>
        <end position="44"/>
    </location>
</feature>
<reference evidence="3" key="1">
    <citation type="submission" date="2013-11" db="EMBL/GenBank/DDBJ databases">
        <title>Genome sequence of the fusiform rust pathogen reveals effectors for host alternation and coevolution with pine.</title>
        <authorList>
            <consortium name="DOE Joint Genome Institute"/>
            <person name="Smith K."/>
            <person name="Pendleton A."/>
            <person name="Kubisiak T."/>
            <person name="Anderson C."/>
            <person name="Salamov A."/>
            <person name="Aerts A."/>
            <person name="Riley R."/>
            <person name="Clum A."/>
            <person name="Lindquist E."/>
            <person name="Ence D."/>
            <person name="Campbell M."/>
            <person name="Kronenberg Z."/>
            <person name="Feau N."/>
            <person name="Dhillon B."/>
            <person name="Hamelin R."/>
            <person name="Burleigh J."/>
            <person name="Smith J."/>
            <person name="Yandell M."/>
            <person name="Nelson C."/>
            <person name="Grigoriev I."/>
            <person name="Davis J."/>
        </authorList>
    </citation>
    <scope>NUCLEOTIDE SEQUENCE</scope>
    <source>
        <strain evidence="3">G11</strain>
    </source>
</reference>
<feature type="compositionally biased region" description="Polar residues" evidence="2">
    <location>
        <begin position="74"/>
        <end position="90"/>
    </location>
</feature>
<feature type="region of interest" description="Disordered" evidence="2">
    <location>
        <begin position="144"/>
        <end position="208"/>
    </location>
</feature>
<feature type="compositionally biased region" description="Polar residues" evidence="2">
    <location>
        <begin position="109"/>
        <end position="119"/>
    </location>
</feature>
<protein>
    <submittedName>
        <fullName evidence="3">Uncharacterized protein</fullName>
    </submittedName>
</protein>
<feature type="region of interest" description="Disordered" evidence="2">
    <location>
        <begin position="74"/>
        <end position="132"/>
    </location>
</feature>
<feature type="region of interest" description="Disordered" evidence="2">
    <location>
        <begin position="429"/>
        <end position="450"/>
    </location>
</feature>
<feature type="compositionally biased region" description="Polar residues" evidence="2">
    <location>
        <begin position="523"/>
        <end position="532"/>
    </location>
</feature>
<accession>A0A9P6TH48</accession>
<feature type="compositionally biased region" description="Low complexity" evidence="2">
    <location>
        <begin position="120"/>
        <end position="130"/>
    </location>
</feature>
<comment type="caution">
    <text evidence="3">The sequence shown here is derived from an EMBL/GenBank/DDBJ whole genome shotgun (WGS) entry which is preliminary data.</text>
</comment>
<feature type="compositionally biased region" description="Polar residues" evidence="2">
    <location>
        <begin position="429"/>
        <end position="442"/>
    </location>
</feature>
<evidence type="ECO:0000313" key="3">
    <source>
        <dbReference type="EMBL" id="KAG0152451.1"/>
    </source>
</evidence>